<proteinExistence type="predicted"/>
<name>A0A3M8DKX0_9BACL</name>
<evidence type="ECO:0000313" key="2">
    <source>
        <dbReference type="EMBL" id="RNB88279.1"/>
    </source>
</evidence>
<evidence type="ECO:0000256" key="1">
    <source>
        <dbReference type="SAM" id="Phobius"/>
    </source>
</evidence>
<dbReference type="AlphaFoldDB" id="A0A3M8DKX0"/>
<evidence type="ECO:0008006" key="4">
    <source>
        <dbReference type="Google" id="ProtNLM"/>
    </source>
</evidence>
<keyword evidence="1" id="KW-0812">Transmembrane</keyword>
<keyword evidence="1" id="KW-0472">Membrane</keyword>
<sequence length="117" mass="12655">MEKKSYDRVTLKSLKISSYIKLCVVAGLAIGLLVAIFQFVIALLNVTATANIGSIVLTGLPAALMILIITPFLTSFYALFFSLISYPPLLFLLRKMNGIVLEGVFEGAEGNENEGNP</sequence>
<gene>
    <name evidence="2" type="ORF">EDM59_03880</name>
</gene>
<organism evidence="2 3">
    <name type="scientific">Brevibacillus nitrificans</name>
    <dbReference type="NCBI Taxonomy" id="651560"/>
    <lineage>
        <taxon>Bacteria</taxon>
        <taxon>Bacillati</taxon>
        <taxon>Bacillota</taxon>
        <taxon>Bacilli</taxon>
        <taxon>Bacillales</taxon>
        <taxon>Paenibacillaceae</taxon>
        <taxon>Brevibacillus</taxon>
    </lineage>
</organism>
<dbReference type="RefSeq" id="WP_122922398.1">
    <property type="nucleotide sequence ID" value="NZ_RHHU01000003.1"/>
</dbReference>
<dbReference type="Proteomes" id="UP000269573">
    <property type="component" value="Unassembled WGS sequence"/>
</dbReference>
<keyword evidence="1" id="KW-1133">Transmembrane helix</keyword>
<accession>A0A3M8DKX0</accession>
<feature type="transmembrane region" description="Helical" evidence="1">
    <location>
        <begin position="20"/>
        <end position="44"/>
    </location>
</feature>
<feature type="transmembrane region" description="Helical" evidence="1">
    <location>
        <begin position="64"/>
        <end position="86"/>
    </location>
</feature>
<protein>
    <recommendedName>
        <fullName evidence="4">DUF3566 domain-containing protein</fullName>
    </recommendedName>
</protein>
<reference evidence="2 3" key="1">
    <citation type="submission" date="2018-10" db="EMBL/GenBank/DDBJ databases">
        <title>Phylogenomics of Brevibacillus.</title>
        <authorList>
            <person name="Dunlap C."/>
        </authorList>
    </citation>
    <scope>NUCLEOTIDE SEQUENCE [LARGE SCALE GENOMIC DNA]</scope>
    <source>
        <strain evidence="2 3">JCM 15774</strain>
    </source>
</reference>
<evidence type="ECO:0000313" key="3">
    <source>
        <dbReference type="Proteomes" id="UP000269573"/>
    </source>
</evidence>
<keyword evidence="3" id="KW-1185">Reference proteome</keyword>
<dbReference type="EMBL" id="RHHU01000003">
    <property type="protein sequence ID" value="RNB88279.1"/>
    <property type="molecule type" value="Genomic_DNA"/>
</dbReference>
<comment type="caution">
    <text evidence="2">The sequence shown here is derived from an EMBL/GenBank/DDBJ whole genome shotgun (WGS) entry which is preliminary data.</text>
</comment>